<dbReference type="SUPFAM" id="SSF51182">
    <property type="entry name" value="RmlC-like cupins"/>
    <property type="match status" value="1"/>
</dbReference>
<protein>
    <submittedName>
        <fullName evidence="4">Pirin</fullName>
    </submittedName>
</protein>
<dbReference type="PANTHER" id="PTHR43212">
    <property type="entry name" value="QUERCETIN 2,3-DIOXYGENASE"/>
    <property type="match status" value="1"/>
</dbReference>
<gene>
    <name evidence="4" type="ORF">MNBD_ALPHA06-1427</name>
</gene>
<evidence type="ECO:0000259" key="2">
    <source>
        <dbReference type="Pfam" id="PF02678"/>
    </source>
</evidence>
<reference evidence="4" key="1">
    <citation type="submission" date="2018-06" db="EMBL/GenBank/DDBJ databases">
        <authorList>
            <person name="Zhirakovskaya E."/>
        </authorList>
    </citation>
    <scope>NUCLEOTIDE SEQUENCE</scope>
</reference>
<dbReference type="AlphaFoldDB" id="A0A3B0S816"/>
<dbReference type="Gene3D" id="2.60.120.10">
    <property type="entry name" value="Jelly Rolls"/>
    <property type="match status" value="2"/>
</dbReference>
<dbReference type="InterPro" id="IPR003829">
    <property type="entry name" value="Pirin_N_dom"/>
</dbReference>
<dbReference type="InterPro" id="IPR014710">
    <property type="entry name" value="RmlC-like_jellyroll"/>
</dbReference>
<dbReference type="InterPro" id="IPR041602">
    <property type="entry name" value="Quercetinase_C"/>
</dbReference>
<dbReference type="PIRSF" id="PIRSF006232">
    <property type="entry name" value="Pirin"/>
    <property type="match status" value="1"/>
</dbReference>
<feature type="domain" description="Quercetin 2,3-dioxygenase C-terminal cupin" evidence="3">
    <location>
        <begin position="146"/>
        <end position="231"/>
    </location>
</feature>
<feature type="domain" description="Pirin N-terminal" evidence="2">
    <location>
        <begin position="9"/>
        <end position="119"/>
    </location>
</feature>
<dbReference type="Pfam" id="PF02678">
    <property type="entry name" value="Pirin"/>
    <property type="match status" value="1"/>
</dbReference>
<evidence type="ECO:0000256" key="1">
    <source>
        <dbReference type="ARBA" id="ARBA00008416"/>
    </source>
</evidence>
<dbReference type="CDD" id="cd02910">
    <property type="entry name" value="cupin_Yhhw_N"/>
    <property type="match status" value="1"/>
</dbReference>
<evidence type="ECO:0000259" key="3">
    <source>
        <dbReference type="Pfam" id="PF17954"/>
    </source>
</evidence>
<dbReference type="InterPro" id="IPR012093">
    <property type="entry name" value="Pirin"/>
</dbReference>
<evidence type="ECO:0000313" key="4">
    <source>
        <dbReference type="EMBL" id="VAV91345.1"/>
    </source>
</evidence>
<dbReference type="InterPro" id="IPR011051">
    <property type="entry name" value="RmlC_Cupin_sf"/>
</dbReference>
<proteinExistence type="inferred from homology"/>
<comment type="similarity">
    <text evidence="1">Belongs to the pirin family.</text>
</comment>
<accession>A0A3B0S816</accession>
<dbReference type="EMBL" id="UOEE01000125">
    <property type="protein sequence ID" value="VAV91345.1"/>
    <property type="molecule type" value="Genomic_DNA"/>
</dbReference>
<dbReference type="PANTHER" id="PTHR43212:SF3">
    <property type="entry name" value="QUERCETIN 2,3-DIOXYGENASE"/>
    <property type="match status" value="1"/>
</dbReference>
<organism evidence="4">
    <name type="scientific">hydrothermal vent metagenome</name>
    <dbReference type="NCBI Taxonomy" id="652676"/>
    <lineage>
        <taxon>unclassified sequences</taxon>
        <taxon>metagenomes</taxon>
        <taxon>ecological metagenomes</taxon>
    </lineage>
</organism>
<name>A0A3B0S816_9ZZZZ</name>
<dbReference type="Pfam" id="PF17954">
    <property type="entry name" value="Pirin_C_2"/>
    <property type="match status" value="1"/>
</dbReference>
<dbReference type="CDD" id="cd20311">
    <property type="entry name" value="cupin_Yhhw_C"/>
    <property type="match status" value="1"/>
</dbReference>
<sequence length="233" mass="25941">MIMKRHRNQRGPTDAGWLKSMHSFSFGHYHDPNHMGFGPLRVINEDHVIPGAGFGTHPHANMEIISYVLGGKLAHKDDMGNGSTIQPNEIQLMSAGTGVTHSEFNASDEKEVHFLQIWIMPNVQNTKPGYQQKTFAASEMKNAFRLVVSPNGEDDSLIIQQDARMFTGKFDADAKTVFNADKQRKYWVQIAQGIAEVNGISARAGDGFAIADEDKIMIQSQTQTEILLFDLPQ</sequence>